<evidence type="ECO:0000256" key="8">
    <source>
        <dbReference type="ARBA" id="ARBA00047925"/>
    </source>
</evidence>
<dbReference type="Gene3D" id="3.40.50.10330">
    <property type="entry name" value="Probable inorganic polyphosphate/atp-NAD kinase, domain 1"/>
    <property type="match status" value="1"/>
</dbReference>
<dbReference type="NCBIfam" id="NF003424">
    <property type="entry name" value="PRK04885.1"/>
    <property type="match status" value="1"/>
</dbReference>
<comment type="cofactor">
    <cofactor evidence="9">
        <name>a divalent metal cation</name>
        <dbReference type="ChEBI" id="CHEBI:60240"/>
    </cofactor>
</comment>
<proteinExistence type="inferred from homology"/>
<protein>
    <recommendedName>
        <fullName evidence="9">NAD kinase</fullName>
        <ecNumber evidence="9">2.7.1.23</ecNumber>
    </recommendedName>
    <alternativeName>
        <fullName evidence="9">ATP-dependent NAD kinase</fullName>
    </alternativeName>
</protein>
<gene>
    <name evidence="9" type="primary">nadK</name>
    <name evidence="10" type="ORF">CI088_15010</name>
</gene>
<dbReference type="GO" id="GO:0003951">
    <property type="term" value="F:NAD+ kinase activity"/>
    <property type="evidence" value="ECO:0007669"/>
    <property type="project" value="UniProtKB-UniRule"/>
</dbReference>
<evidence type="ECO:0000256" key="2">
    <source>
        <dbReference type="ARBA" id="ARBA00022679"/>
    </source>
</evidence>
<comment type="caution">
    <text evidence="10">The sequence shown here is derived from an EMBL/GenBank/DDBJ whole genome shotgun (WGS) entry which is preliminary data.</text>
</comment>
<comment type="caution">
    <text evidence="9">Lacks conserved residue(s) required for the propagation of feature annotation.</text>
</comment>
<dbReference type="GO" id="GO:0005737">
    <property type="term" value="C:cytoplasm"/>
    <property type="evidence" value="ECO:0007669"/>
    <property type="project" value="UniProtKB-SubCell"/>
</dbReference>
<dbReference type="Pfam" id="PF01513">
    <property type="entry name" value="NAD_kinase"/>
    <property type="match status" value="1"/>
</dbReference>
<dbReference type="GO" id="GO:0046872">
    <property type="term" value="F:metal ion binding"/>
    <property type="evidence" value="ECO:0007669"/>
    <property type="project" value="UniProtKB-UniRule"/>
</dbReference>
<evidence type="ECO:0000256" key="4">
    <source>
        <dbReference type="ARBA" id="ARBA00022777"/>
    </source>
</evidence>
<dbReference type="Pfam" id="PF20143">
    <property type="entry name" value="NAD_kinase_C"/>
    <property type="match status" value="1"/>
</dbReference>
<evidence type="ECO:0000256" key="9">
    <source>
        <dbReference type="HAMAP-Rule" id="MF_00361"/>
    </source>
</evidence>
<keyword evidence="6 9" id="KW-0521">NADP</keyword>
<reference evidence="10 11" key="1">
    <citation type="submission" date="2017-11" db="EMBL/GenBank/DDBJ databases">
        <title>Draft genome sequence of Enterococcus plantarum TRW2 strain isolated from lettuce.</title>
        <authorList>
            <person name="Kim E.B."/>
            <person name="Marco M.L."/>
            <person name="Williams T.R."/>
            <person name="You I.H."/>
        </authorList>
    </citation>
    <scope>NUCLEOTIDE SEQUENCE [LARGE SCALE GENOMIC DNA]</scope>
    <source>
        <strain evidence="10 11">TRW2</strain>
    </source>
</reference>
<feature type="binding site" evidence="9">
    <location>
        <position position="199"/>
    </location>
    <ligand>
        <name>NAD(+)</name>
        <dbReference type="ChEBI" id="CHEBI:57540"/>
    </ligand>
</feature>
<dbReference type="PANTHER" id="PTHR20275:SF0">
    <property type="entry name" value="NAD KINASE"/>
    <property type="match status" value="1"/>
</dbReference>
<feature type="binding site" evidence="9">
    <location>
        <begin position="175"/>
        <end position="180"/>
    </location>
    <ligand>
        <name>NAD(+)</name>
        <dbReference type="ChEBI" id="CHEBI:57540"/>
    </ligand>
</feature>
<comment type="function">
    <text evidence="9">Involved in the regulation of the intracellular balance of NAD and NADP, and is a key enzyme in the biosynthesis of NADP. Catalyzes specifically the phosphorylation on 2'-hydroxyl of the adenosine moiety of NAD to yield NADP.</text>
</comment>
<keyword evidence="11" id="KW-1185">Reference proteome</keyword>
<feature type="binding site" evidence="9">
    <location>
        <begin position="59"/>
        <end position="60"/>
    </location>
    <ligand>
        <name>NAD(+)</name>
        <dbReference type="ChEBI" id="CHEBI:57540"/>
    </ligand>
</feature>
<name>A0A2W4B3F8_9ENTE</name>
<keyword evidence="5 9" id="KW-0067">ATP-binding</keyword>
<dbReference type="AlphaFoldDB" id="A0A2W4B3F8"/>
<evidence type="ECO:0000313" key="10">
    <source>
        <dbReference type="EMBL" id="PZL70385.1"/>
    </source>
</evidence>
<sequence>MIIMRRKIKTRRSRMKVAIVHNHEHKSNEVTRRLLLLLKKNKIEMDDHQPDLVISVGGDGTLLSAFHRFSHRLDDVSFLGVHTGHLGFYTDWRDYELEELVQSLLIHQEQSISYPLLDVKISFHGNKPDKHFLALNESTIKRANRTMVADVFIKDELFERFRGDGLSVSTPTGSTAYNKSIGGAVLHPSINAFQLAEIASLNNRVFRTLGSPIVIAHTEWVEIKLQESNDYLITVDQLDIYQDDIKSIYYRIADERIHFASYRHMHFWHRVKDAFISED</sequence>
<evidence type="ECO:0000256" key="1">
    <source>
        <dbReference type="ARBA" id="ARBA00022490"/>
    </source>
</evidence>
<comment type="subcellular location">
    <subcellularLocation>
        <location evidence="9">Cytoplasm</location>
    </subcellularLocation>
</comment>
<dbReference type="HAMAP" id="MF_00361">
    <property type="entry name" value="NAD_kinase"/>
    <property type="match status" value="1"/>
</dbReference>
<dbReference type="InterPro" id="IPR002504">
    <property type="entry name" value="NADK"/>
</dbReference>
<dbReference type="PANTHER" id="PTHR20275">
    <property type="entry name" value="NAD KINASE"/>
    <property type="match status" value="1"/>
</dbReference>
<evidence type="ECO:0000256" key="6">
    <source>
        <dbReference type="ARBA" id="ARBA00022857"/>
    </source>
</evidence>
<dbReference type="FunFam" id="2.60.200.30:FF:000002">
    <property type="entry name" value="NAD kinase"/>
    <property type="match status" value="1"/>
</dbReference>
<dbReference type="InterPro" id="IPR017437">
    <property type="entry name" value="ATP-NAD_kinase_PpnK-typ_C"/>
</dbReference>
<accession>A0A2W4B3F8</accession>
<dbReference type="GO" id="GO:0006741">
    <property type="term" value="P:NADP+ biosynthetic process"/>
    <property type="evidence" value="ECO:0007669"/>
    <property type="project" value="UniProtKB-UniRule"/>
</dbReference>
<dbReference type="Proteomes" id="UP000249828">
    <property type="component" value="Unassembled WGS sequence"/>
</dbReference>
<keyword evidence="4 9" id="KW-0418">Kinase</keyword>
<dbReference type="SUPFAM" id="SSF111331">
    <property type="entry name" value="NAD kinase/diacylglycerol kinase-like"/>
    <property type="match status" value="1"/>
</dbReference>
<keyword evidence="1 9" id="KW-0963">Cytoplasm</keyword>
<feature type="binding site" evidence="9">
    <location>
        <begin position="136"/>
        <end position="137"/>
    </location>
    <ligand>
        <name>NAD(+)</name>
        <dbReference type="ChEBI" id="CHEBI:57540"/>
    </ligand>
</feature>
<keyword evidence="3 9" id="KW-0547">Nucleotide-binding</keyword>
<comment type="catalytic activity">
    <reaction evidence="8 9">
        <text>NAD(+) + ATP = ADP + NADP(+) + H(+)</text>
        <dbReference type="Rhea" id="RHEA:18629"/>
        <dbReference type="ChEBI" id="CHEBI:15378"/>
        <dbReference type="ChEBI" id="CHEBI:30616"/>
        <dbReference type="ChEBI" id="CHEBI:57540"/>
        <dbReference type="ChEBI" id="CHEBI:58349"/>
        <dbReference type="ChEBI" id="CHEBI:456216"/>
        <dbReference type="EC" id="2.7.1.23"/>
    </reaction>
</comment>
<feature type="binding site" evidence="9">
    <location>
        <position position="162"/>
    </location>
    <ligand>
        <name>NAD(+)</name>
        <dbReference type="ChEBI" id="CHEBI:57540"/>
    </ligand>
</feature>
<dbReference type="InterPro" id="IPR017438">
    <property type="entry name" value="ATP-NAD_kinase_N"/>
</dbReference>
<dbReference type="GO" id="GO:0019674">
    <property type="term" value="P:NAD+ metabolic process"/>
    <property type="evidence" value="ECO:0007669"/>
    <property type="project" value="InterPro"/>
</dbReference>
<feature type="binding site" evidence="9">
    <location>
        <position position="164"/>
    </location>
    <ligand>
        <name>NAD(+)</name>
        <dbReference type="ChEBI" id="CHEBI:57540"/>
    </ligand>
</feature>
<feature type="active site" description="Proton acceptor" evidence="9">
    <location>
        <position position="59"/>
    </location>
</feature>
<evidence type="ECO:0000256" key="5">
    <source>
        <dbReference type="ARBA" id="ARBA00022840"/>
    </source>
</evidence>
<evidence type="ECO:0000313" key="11">
    <source>
        <dbReference type="Proteomes" id="UP000249828"/>
    </source>
</evidence>
<dbReference type="STRING" id="1077675.BCR22_13325"/>
<dbReference type="GO" id="GO:0005524">
    <property type="term" value="F:ATP binding"/>
    <property type="evidence" value="ECO:0007669"/>
    <property type="project" value="UniProtKB-KW"/>
</dbReference>
<keyword evidence="7 9" id="KW-0520">NAD</keyword>
<organism evidence="10 11">
    <name type="scientific">Enterococcus plantarum</name>
    <dbReference type="NCBI Taxonomy" id="1077675"/>
    <lineage>
        <taxon>Bacteria</taxon>
        <taxon>Bacillati</taxon>
        <taxon>Bacillota</taxon>
        <taxon>Bacilli</taxon>
        <taxon>Lactobacillales</taxon>
        <taxon>Enterococcaceae</taxon>
        <taxon>Enterococcus</taxon>
    </lineage>
</organism>
<dbReference type="EC" id="2.7.1.23" evidence="9"/>
<dbReference type="Gene3D" id="2.60.200.30">
    <property type="entry name" value="Probable inorganic polyphosphate/atp-NAD kinase, domain 2"/>
    <property type="match status" value="1"/>
</dbReference>
<keyword evidence="2 9" id="KW-0808">Transferase</keyword>
<dbReference type="EMBL" id="PIEU01000113">
    <property type="protein sequence ID" value="PZL70385.1"/>
    <property type="molecule type" value="Genomic_DNA"/>
</dbReference>
<dbReference type="GO" id="GO:0051287">
    <property type="term" value="F:NAD binding"/>
    <property type="evidence" value="ECO:0007669"/>
    <property type="project" value="UniProtKB-ARBA"/>
</dbReference>
<comment type="similarity">
    <text evidence="9">Belongs to the NAD kinase family.</text>
</comment>
<dbReference type="InterPro" id="IPR016064">
    <property type="entry name" value="NAD/diacylglycerol_kinase_sf"/>
</dbReference>
<evidence type="ECO:0000256" key="7">
    <source>
        <dbReference type="ARBA" id="ARBA00023027"/>
    </source>
</evidence>
<evidence type="ECO:0000256" key="3">
    <source>
        <dbReference type="ARBA" id="ARBA00022741"/>
    </source>
</evidence>